<feature type="compositionally biased region" description="Low complexity" evidence="1">
    <location>
        <begin position="36"/>
        <end position="59"/>
    </location>
</feature>
<feature type="region of interest" description="Disordered" evidence="1">
    <location>
        <begin position="1"/>
        <end position="124"/>
    </location>
</feature>
<evidence type="ECO:0000313" key="2">
    <source>
        <dbReference type="EMBL" id="KAK4142600.1"/>
    </source>
</evidence>
<accession>A0AAN6V0Q8</accession>
<organism evidence="2 3">
    <name type="scientific">Dichotomopilus funicola</name>
    <dbReference type="NCBI Taxonomy" id="1934379"/>
    <lineage>
        <taxon>Eukaryota</taxon>
        <taxon>Fungi</taxon>
        <taxon>Dikarya</taxon>
        <taxon>Ascomycota</taxon>
        <taxon>Pezizomycotina</taxon>
        <taxon>Sordariomycetes</taxon>
        <taxon>Sordariomycetidae</taxon>
        <taxon>Sordariales</taxon>
        <taxon>Chaetomiaceae</taxon>
        <taxon>Dichotomopilus</taxon>
    </lineage>
</organism>
<evidence type="ECO:0000313" key="3">
    <source>
        <dbReference type="Proteomes" id="UP001302676"/>
    </source>
</evidence>
<dbReference type="RefSeq" id="XP_062635971.1">
    <property type="nucleotide sequence ID" value="XM_062781110.1"/>
</dbReference>
<dbReference type="AlphaFoldDB" id="A0AAN6V0Q8"/>
<evidence type="ECO:0000256" key="1">
    <source>
        <dbReference type="SAM" id="MobiDB-lite"/>
    </source>
</evidence>
<dbReference type="InterPro" id="IPR007858">
    <property type="entry name" value="Dpy-30_motif"/>
</dbReference>
<dbReference type="GeneID" id="87817723"/>
<feature type="compositionally biased region" description="Low complexity" evidence="1">
    <location>
        <begin position="72"/>
        <end position="87"/>
    </location>
</feature>
<dbReference type="Proteomes" id="UP001302676">
    <property type="component" value="Unassembled WGS sequence"/>
</dbReference>
<keyword evidence="3" id="KW-1185">Reference proteome</keyword>
<reference evidence="2" key="1">
    <citation type="journal article" date="2023" name="Mol. Phylogenet. Evol.">
        <title>Genome-scale phylogeny and comparative genomics of the fungal order Sordariales.</title>
        <authorList>
            <person name="Hensen N."/>
            <person name="Bonometti L."/>
            <person name="Westerberg I."/>
            <person name="Brannstrom I.O."/>
            <person name="Guillou S."/>
            <person name="Cros-Aarteil S."/>
            <person name="Calhoun S."/>
            <person name="Haridas S."/>
            <person name="Kuo A."/>
            <person name="Mondo S."/>
            <person name="Pangilinan J."/>
            <person name="Riley R."/>
            <person name="LaButti K."/>
            <person name="Andreopoulos B."/>
            <person name="Lipzen A."/>
            <person name="Chen C."/>
            <person name="Yan M."/>
            <person name="Daum C."/>
            <person name="Ng V."/>
            <person name="Clum A."/>
            <person name="Steindorff A."/>
            <person name="Ohm R.A."/>
            <person name="Martin F."/>
            <person name="Silar P."/>
            <person name="Natvig D.O."/>
            <person name="Lalanne C."/>
            <person name="Gautier V."/>
            <person name="Ament-Velasquez S.L."/>
            <person name="Kruys A."/>
            <person name="Hutchinson M.I."/>
            <person name="Powell A.J."/>
            <person name="Barry K."/>
            <person name="Miller A.N."/>
            <person name="Grigoriev I.V."/>
            <person name="Debuchy R."/>
            <person name="Gladieux P."/>
            <person name="Hiltunen Thoren M."/>
            <person name="Johannesson H."/>
        </authorList>
    </citation>
    <scope>NUCLEOTIDE SEQUENCE</scope>
    <source>
        <strain evidence="2">CBS 141.50</strain>
    </source>
</reference>
<dbReference type="EMBL" id="MU853595">
    <property type="protein sequence ID" value="KAK4142600.1"/>
    <property type="molecule type" value="Genomic_DNA"/>
</dbReference>
<dbReference type="Pfam" id="PF05186">
    <property type="entry name" value="Dpy-30"/>
    <property type="match status" value="1"/>
</dbReference>
<proteinExistence type="predicted"/>
<reference evidence="2" key="2">
    <citation type="submission" date="2023-05" db="EMBL/GenBank/DDBJ databases">
        <authorList>
            <consortium name="Lawrence Berkeley National Laboratory"/>
            <person name="Steindorff A."/>
            <person name="Hensen N."/>
            <person name="Bonometti L."/>
            <person name="Westerberg I."/>
            <person name="Brannstrom I.O."/>
            <person name="Guillou S."/>
            <person name="Cros-Aarteil S."/>
            <person name="Calhoun S."/>
            <person name="Haridas S."/>
            <person name="Kuo A."/>
            <person name="Mondo S."/>
            <person name="Pangilinan J."/>
            <person name="Riley R."/>
            <person name="Labutti K."/>
            <person name="Andreopoulos B."/>
            <person name="Lipzen A."/>
            <person name="Chen C."/>
            <person name="Yanf M."/>
            <person name="Daum C."/>
            <person name="Ng V."/>
            <person name="Clum A."/>
            <person name="Ohm R."/>
            <person name="Martin F."/>
            <person name="Silar P."/>
            <person name="Natvig D."/>
            <person name="Lalanne C."/>
            <person name="Gautier V."/>
            <person name="Ament-Velasquez S.L."/>
            <person name="Kruys A."/>
            <person name="Hutchinson M.I."/>
            <person name="Powell A.J."/>
            <person name="Barry K."/>
            <person name="Miller A.N."/>
            <person name="Grigoriev I.V."/>
            <person name="Debuchy R."/>
            <person name="Gladieux P."/>
            <person name="Thoren M.H."/>
            <person name="Johannesson H."/>
        </authorList>
    </citation>
    <scope>NUCLEOTIDE SEQUENCE</scope>
    <source>
        <strain evidence="2">CBS 141.50</strain>
    </source>
</reference>
<dbReference type="Gene3D" id="1.20.890.10">
    <property type="entry name" value="cAMP-dependent protein kinase regulatory subunit, dimerization-anchoring domain"/>
    <property type="match status" value="1"/>
</dbReference>
<gene>
    <name evidence="2" type="ORF">C8A04DRAFT_29726</name>
</gene>
<sequence length="148" mass="15207">MENSEVKSEAVNGIEPDDADDVSMIDIPPQDPPQQSPSIATTPAAAATAAAAPSPLPSAHIPTPVPIPTPGQQQSQQPQVQQQQPSSRATSQHPDTMPPSATAAAATVAGGFTMPSEATPNGAPVRQYLNSKVTVVLLEGMKLVAKEQ</sequence>
<name>A0AAN6V0Q8_9PEZI</name>
<comment type="caution">
    <text evidence="2">The sequence shown here is derived from an EMBL/GenBank/DDBJ whole genome shotgun (WGS) entry which is preliminary data.</text>
</comment>
<protein>
    <submittedName>
        <fullName evidence="2">Uncharacterized protein</fullName>
    </submittedName>
</protein>